<dbReference type="SMART" id="SM00320">
    <property type="entry name" value="WD40"/>
    <property type="match status" value="2"/>
</dbReference>
<dbReference type="InterPro" id="IPR036322">
    <property type="entry name" value="WD40_repeat_dom_sf"/>
</dbReference>
<dbReference type="OrthoDB" id="2791381at2759"/>
<dbReference type="SUPFAM" id="SSF50978">
    <property type="entry name" value="WD40 repeat-like"/>
    <property type="match status" value="1"/>
</dbReference>
<sequence>MLASLSNLIPFASSGGRYRPIATFNNNLRGVNSLSFSRDGHYLASGGGDGVKLWDLRTKLAVPTPPHRETLGPVTRVLWVGGSDAVYPTLCYGTGLGYLCLWNQGARSDRFIEVFEKRLADGVEITALGCANGNGTDVHIAVGTRKCVIQVFQYDGRGDVSPIFSIRLERVVPSALEFTSDLRDVLVFGMYDGAMYTLGSNSGKVIKSKSLGQKIGYASLPPKQHLVVLDNISNGFDLWDLDAGTHLCTFPTGTPTRFLPRQVVFAERWKSIVAGSDHGAVYVFDRTTGAPLDVLHHAAKGLVQTVASVDRDGYSLIATGSSGEQGVVTLWQSKKLFAVSSRPKSMRSLHSALTFVVQLAMALSTVAFIFQNLGFREPVAAVQTVMRRSVKVTNKGQTTGSGAPREEMYNDQEGDWAAWQEWKTYVARQRGRDGAPGRAGRVIVL</sequence>
<dbReference type="PANTHER" id="PTHR19857">
    <property type="entry name" value="MITOCHONDRIAL DIVISION PROTEIN 1-RELATED"/>
    <property type="match status" value="1"/>
</dbReference>
<comment type="caution">
    <text evidence="3">The sequence shown here is derived from an EMBL/GenBank/DDBJ whole genome shotgun (WGS) entry which is preliminary data.</text>
</comment>
<dbReference type="InterPro" id="IPR051179">
    <property type="entry name" value="WD_repeat_multifunction"/>
</dbReference>
<proteinExistence type="predicted"/>
<dbReference type="PANTHER" id="PTHR19857:SF8">
    <property type="entry name" value="ANGIO-ASSOCIATED MIGRATORY CELL PROTEIN"/>
    <property type="match status" value="1"/>
</dbReference>
<dbReference type="Gene3D" id="2.130.10.10">
    <property type="entry name" value="YVTN repeat-like/Quinoprotein amine dehydrogenase"/>
    <property type="match status" value="2"/>
</dbReference>
<protein>
    <submittedName>
        <fullName evidence="3">Uncharacterized protein</fullName>
    </submittedName>
</protein>
<dbReference type="STRING" id="1077348.A0A2G8SQ44"/>
<reference evidence="3 4" key="1">
    <citation type="journal article" date="2015" name="Sci. Rep.">
        <title>Chromosome-level genome map provides insights into diverse defense mechanisms in the medicinal fungus Ganoderma sinense.</title>
        <authorList>
            <person name="Zhu Y."/>
            <person name="Xu J."/>
            <person name="Sun C."/>
            <person name="Zhou S."/>
            <person name="Xu H."/>
            <person name="Nelson D.R."/>
            <person name="Qian J."/>
            <person name="Song J."/>
            <person name="Luo H."/>
            <person name="Xiang L."/>
            <person name="Li Y."/>
            <person name="Xu Z."/>
            <person name="Ji A."/>
            <person name="Wang L."/>
            <person name="Lu S."/>
            <person name="Hayward A."/>
            <person name="Sun W."/>
            <person name="Li X."/>
            <person name="Schwartz D.C."/>
            <person name="Wang Y."/>
            <person name="Chen S."/>
        </authorList>
    </citation>
    <scope>NUCLEOTIDE SEQUENCE [LARGE SCALE GENOMIC DNA]</scope>
    <source>
        <strain evidence="3 4">ZZ0214-1</strain>
    </source>
</reference>
<keyword evidence="2" id="KW-0677">Repeat</keyword>
<accession>A0A2G8SQ44</accession>
<dbReference type="EMBL" id="AYKW01000002">
    <property type="protein sequence ID" value="PIL35886.1"/>
    <property type="molecule type" value="Genomic_DNA"/>
</dbReference>
<name>A0A2G8SQ44_9APHY</name>
<evidence type="ECO:0000256" key="2">
    <source>
        <dbReference type="ARBA" id="ARBA00022737"/>
    </source>
</evidence>
<evidence type="ECO:0000313" key="3">
    <source>
        <dbReference type="EMBL" id="PIL35886.1"/>
    </source>
</evidence>
<dbReference type="InterPro" id="IPR015943">
    <property type="entry name" value="WD40/YVTN_repeat-like_dom_sf"/>
</dbReference>
<evidence type="ECO:0000313" key="4">
    <source>
        <dbReference type="Proteomes" id="UP000230002"/>
    </source>
</evidence>
<organism evidence="3 4">
    <name type="scientific">Ganoderma sinense ZZ0214-1</name>
    <dbReference type="NCBI Taxonomy" id="1077348"/>
    <lineage>
        <taxon>Eukaryota</taxon>
        <taxon>Fungi</taxon>
        <taxon>Dikarya</taxon>
        <taxon>Basidiomycota</taxon>
        <taxon>Agaricomycotina</taxon>
        <taxon>Agaricomycetes</taxon>
        <taxon>Polyporales</taxon>
        <taxon>Polyporaceae</taxon>
        <taxon>Ganoderma</taxon>
    </lineage>
</organism>
<dbReference type="Proteomes" id="UP000230002">
    <property type="component" value="Unassembled WGS sequence"/>
</dbReference>
<evidence type="ECO:0000256" key="1">
    <source>
        <dbReference type="ARBA" id="ARBA00022574"/>
    </source>
</evidence>
<dbReference type="AlphaFoldDB" id="A0A2G8SQ44"/>
<dbReference type="InterPro" id="IPR001680">
    <property type="entry name" value="WD40_rpt"/>
</dbReference>
<dbReference type="Pfam" id="PF00400">
    <property type="entry name" value="WD40"/>
    <property type="match status" value="1"/>
</dbReference>
<gene>
    <name evidence="3" type="ORF">GSI_01546</name>
</gene>
<keyword evidence="4" id="KW-1185">Reference proteome</keyword>
<keyword evidence="1" id="KW-0853">WD repeat</keyword>